<gene>
    <name evidence="3" type="ORF">LO55_3038</name>
</gene>
<feature type="transmembrane region" description="Helical" evidence="1">
    <location>
        <begin position="116"/>
        <end position="133"/>
    </location>
</feature>
<feature type="transmembrane region" description="Helical" evidence="1">
    <location>
        <begin position="50"/>
        <end position="71"/>
    </location>
</feature>
<keyword evidence="1" id="KW-0472">Membrane</keyword>
<dbReference type="RefSeq" id="WP_071362076.1">
    <property type="nucleotide sequence ID" value="NZ_JRYB01000001.1"/>
</dbReference>
<sequence length="216" mass="23677">MKKRFLMLSVLLTLAAFGFCAWLYPGMPTSIPTHWNAAGMADGFSPRMAIFIYSAGMLATIAAWVTLPFLSPSRFTTDAFAPTWWQGGVMLVAFIGYLQCLHAWSAYSGGVDMGRAMLAGLALLFAFTGNVMGKVRRNFWFGVRTPWALANARVWYATHRMAARSMVAGAALALLLLLLRAPTGWAIGVLVASVLLPAAWSLLYYKRLERRGALES</sequence>
<feature type="transmembrane region" description="Helical" evidence="1">
    <location>
        <begin position="83"/>
        <end position="104"/>
    </location>
</feature>
<dbReference type="InterPro" id="IPR012867">
    <property type="entry name" value="DUF1648"/>
</dbReference>
<proteinExistence type="predicted"/>
<dbReference type="PANTHER" id="PTHR37810:SF5">
    <property type="entry name" value="IMMUNITY PROTEIN SDPI"/>
    <property type="match status" value="1"/>
</dbReference>
<dbReference type="EMBL" id="JRYB01000001">
    <property type="protein sequence ID" value="OIJ43588.1"/>
    <property type="molecule type" value="Genomic_DNA"/>
</dbReference>
<protein>
    <recommendedName>
        <fullName evidence="2">DUF1648 domain-containing protein</fullName>
    </recommendedName>
</protein>
<evidence type="ECO:0000313" key="4">
    <source>
        <dbReference type="Proteomes" id="UP000180246"/>
    </source>
</evidence>
<reference evidence="3 4" key="1">
    <citation type="submission" date="2014-10" db="EMBL/GenBank/DDBJ databases">
        <authorList>
            <person name="Seo M.-J."/>
            <person name="Seok Y.J."/>
            <person name="Cha I.-T."/>
        </authorList>
    </citation>
    <scope>NUCLEOTIDE SEQUENCE [LARGE SCALE GENOMIC DNA]</scope>
    <source>
        <strain evidence="3 4">NEU</strain>
    </source>
</reference>
<dbReference type="GO" id="GO:0009636">
    <property type="term" value="P:response to toxic substance"/>
    <property type="evidence" value="ECO:0007669"/>
    <property type="project" value="TreeGrafter"/>
</dbReference>
<comment type="caution">
    <text evidence="3">The sequence shown here is derived from an EMBL/GenBank/DDBJ whole genome shotgun (WGS) entry which is preliminary data.</text>
</comment>
<evidence type="ECO:0000256" key="1">
    <source>
        <dbReference type="SAM" id="Phobius"/>
    </source>
</evidence>
<dbReference type="PIRSF" id="PIRSF038959">
    <property type="entry name" value="SdpI"/>
    <property type="match status" value="1"/>
</dbReference>
<dbReference type="InterPro" id="IPR025962">
    <property type="entry name" value="SdpI/YhfL"/>
</dbReference>
<feature type="transmembrane region" description="Helical" evidence="1">
    <location>
        <begin position="185"/>
        <end position="205"/>
    </location>
</feature>
<accession>A0A1S2NEW1</accession>
<dbReference type="Pfam" id="PF13630">
    <property type="entry name" value="SdpI"/>
    <property type="match status" value="1"/>
</dbReference>
<keyword evidence="1" id="KW-0812">Transmembrane</keyword>
<evidence type="ECO:0000259" key="2">
    <source>
        <dbReference type="Pfam" id="PF07853"/>
    </source>
</evidence>
<dbReference type="AlphaFoldDB" id="A0A1S2NEW1"/>
<organism evidence="3 4">
    <name type="scientific">Massilia timonae</name>
    <dbReference type="NCBI Taxonomy" id="47229"/>
    <lineage>
        <taxon>Bacteria</taxon>
        <taxon>Pseudomonadati</taxon>
        <taxon>Pseudomonadota</taxon>
        <taxon>Betaproteobacteria</taxon>
        <taxon>Burkholderiales</taxon>
        <taxon>Oxalobacteraceae</taxon>
        <taxon>Telluria group</taxon>
        <taxon>Massilia</taxon>
    </lineage>
</organism>
<feature type="transmembrane region" description="Helical" evidence="1">
    <location>
        <begin position="161"/>
        <end position="179"/>
    </location>
</feature>
<evidence type="ECO:0000313" key="3">
    <source>
        <dbReference type="EMBL" id="OIJ43588.1"/>
    </source>
</evidence>
<dbReference type="InterPro" id="IPR026272">
    <property type="entry name" value="SdpI"/>
</dbReference>
<feature type="domain" description="DUF1648" evidence="2">
    <location>
        <begin position="11"/>
        <end position="53"/>
    </location>
</feature>
<dbReference type="Proteomes" id="UP000180246">
    <property type="component" value="Unassembled WGS sequence"/>
</dbReference>
<name>A0A1S2NEW1_9BURK</name>
<dbReference type="Pfam" id="PF07853">
    <property type="entry name" value="DUF1648"/>
    <property type="match status" value="1"/>
</dbReference>
<dbReference type="PANTHER" id="PTHR37810">
    <property type="entry name" value="IMMUNITY PROTEIN SDPI"/>
    <property type="match status" value="1"/>
</dbReference>
<keyword evidence="1" id="KW-1133">Transmembrane helix</keyword>